<dbReference type="InterPro" id="IPR050879">
    <property type="entry name" value="Acyltransferase_3"/>
</dbReference>
<protein>
    <submittedName>
        <fullName evidence="4">Peptidoglycan/LPS O-acetylase OafA/YrhL</fullName>
    </submittedName>
</protein>
<dbReference type="PANTHER" id="PTHR23028">
    <property type="entry name" value="ACETYLTRANSFERASE"/>
    <property type="match status" value="1"/>
</dbReference>
<sequence length="324" mass="35347">MVTFAVAALTLVWMGKALNPAIALGNPSLTQAWVPNRTKWWFGYNGVSWSLSCEALFYLTFPFAIRLVRRLSTRGLWATVTVANVCVTLFPLFTAPVGWATGWDAKCMLYMLPPARLIEFVAGIALALLVKNGSWRGPGLTASLALSLVTVFGLTHVMPFNFRWSACTVIPFTLTVAAAARADVGGEPSPFRNRYIVYLGEISFAFYLVHEIAIFSANHFLTTHHVVLPLTLHMGLVFAVSLIGAVLLHEYVEKPGVRLLSRSRRKPPAGRHLLAPEAPETPEAPVKATKTARRPTRDRADSPGRKQGPRAATSRPATARSGSA</sequence>
<evidence type="ECO:0000313" key="5">
    <source>
        <dbReference type="Proteomes" id="UP000556084"/>
    </source>
</evidence>
<comment type="caution">
    <text evidence="4">The sequence shown here is derived from an EMBL/GenBank/DDBJ whole genome shotgun (WGS) entry which is preliminary data.</text>
</comment>
<dbReference type="Pfam" id="PF01757">
    <property type="entry name" value="Acyl_transf_3"/>
    <property type="match status" value="1"/>
</dbReference>
<organism evidence="4 5">
    <name type="scientific">Streptomyces olivoverticillatus</name>
    <dbReference type="NCBI Taxonomy" id="66427"/>
    <lineage>
        <taxon>Bacteria</taxon>
        <taxon>Bacillati</taxon>
        <taxon>Actinomycetota</taxon>
        <taxon>Actinomycetes</taxon>
        <taxon>Kitasatosporales</taxon>
        <taxon>Streptomycetaceae</taxon>
        <taxon>Streptomyces</taxon>
    </lineage>
</organism>
<accession>A0A7W7LKE9</accession>
<feature type="transmembrane region" description="Helical" evidence="2">
    <location>
        <begin position="137"/>
        <end position="156"/>
    </location>
</feature>
<dbReference type="GO" id="GO:0016747">
    <property type="term" value="F:acyltransferase activity, transferring groups other than amino-acyl groups"/>
    <property type="evidence" value="ECO:0007669"/>
    <property type="project" value="InterPro"/>
</dbReference>
<feature type="transmembrane region" description="Helical" evidence="2">
    <location>
        <begin position="75"/>
        <end position="99"/>
    </location>
</feature>
<dbReference type="GO" id="GO:0016020">
    <property type="term" value="C:membrane"/>
    <property type="evidence" value="ECO:0007669"/>
    <property type="project" value="TreeGrafter"/>
</dbReference>
<feature type="transmembrane region" description="Helical" evidence="2">
    <location>
        <begin position="227"/>
        <end position="248"/>
    </location>
</feature>
<feature type="domain" description="Acyltransferase 3" evidence="3">
    <location>
        <begin position="12"/>
        <end position="249"/>
    </location>
</feature>
<name>A0A7W7LKE9_9ACTN</name>
<feature type="compositionally biased region" description="Low complexity" evidence="1">
    <location>
        <begin position="309"/>
        <end position="324"/>
    </location>
</feature>
<keyword evidence="2" id="KW-1133">Transmembrane helix</keyword>
<feature type="transmembrane region" description="Helical" evidence="2">
    <location>
        <begin position="111"/>
        <end position="130"/>
    </location>
</feature>
<dbReference type="EMBL" id="JACHJH010000001">
    <property type="protein sequence ID" value="MBB4891878.1"/>
    <property type="molecule type" value="Genomic_DNA"/>
</dbReference>
<keyword evidence="2" id="KW-0812">Transmembrane</keyword>
<keyword evidence="5" id="KW-1185">Reference proteome</keyword>
<dbReference type="AlphaFoldDB" id="A0A7W7LKE9"/>
<keyword evidence="2" id="KW-0472">Membrane</keyword>
<evidence type="ECO:0000259" key="3">
    <source>
        <dbReference type="Pfam" id="PF01757"/>
    </source>
</evidence>
<evidence type="ECO:0000256" key="1">
    <source>
        <dbReference type="SAM" id="MobiDB-lite"/>
    </source>
</evidence>
<feature type="compositionally biased region" description="Basic and acidic residues" evidence="1">
    <location>
        <begin position="295"/>
        <end position="304"/>
    </location>
</feature>
<feature type="region of interest" description="Disordered" evidence="1">
    <location>
        <begin position="263"/>
        <end position="324"/>
    </location>
</feature>
<feature type="transmembrane region" description="Helical" evidence="2">
    <location>
        <begin position="49"/>
        <end position="68"/>
    </location>
</feature>
<dbReference type="InterPro" id="IPR002656">
    <property type="entry name" value="Acyl_transf_3_dom"/>
</dbReference>
<dbReference type="PANTHER" id="PTHR23028:SF53">
    <property type="entry name" value="ACYL_TRANSF_3 DOMAIN-CONTAINING PROTEIN"/>
    <property type="match status" value="1"/>
</dbReference>
<proteinExistence type="predicted"/>
<gene>
    <name evidence="4" type="ORF">FHS39_000878</name>
</gene>
<feature type="compositionally biased region" description="Low complexity" evidence="1">
    <location>
        <begin position="275"/>
        <end position="285"/>
    </location>
</feature>
<feature type="transmembrane region" description="Helical" evidence="2">
    <location>
        <begin position="162"/>
        <end position="184"/>
    </location>
</feature>
<dbReference type="Proteomes" id="UP000556084">
    <property type="component" value="Unassembled WGS sequence"/>
</dbReference>
<evidence type="ECO:0000256" key="2">
    <source>
        <dbReference type="SAM" id="Phobius"/>
    </source>
</evidence>
<dbReference type="GO" id="GO:0009103">
    <property type="term" value="P:lipopolysaccharide biosynthetic process"/>
    <property type="evidence" value="ECO:0007669"/>
    <property type="project" value="TreeGrafter"/>
</dbReference>
<reference evidence="4 5" key="1">
    <citation type="submission" date="2020-08" db="EMBL/GenBank/DDBJ databases">
        <title>Genomic Encyclopedia of Type Strains, Phase III (KMG-III): the genomes of soil and plant-associated and newly described type strains.</title>
        <authorList>
            <person name="Whitman W."/>
        </authorList>
    </citation>
    <scope>NUCLEOTIDE SEQUENCE [LARGE SCALE GENOMIC DNA]</scope>
    <source>
        <strain evidence="4 5">CECT 3266</strain>
    </source>
</reference>
<feature type="transmembrane region" description="Helical" evidence="2">
    <location>
        <begin position="196"/>
        <end position="215"/>
    </location>
</feature>
<evidence type="ECO:0000313" key="4">
    <source>
        <dbReference type="EMBL" id="MBB4891878.1"/>
    </source>
</evidence>